<accession>A0A8T1KAT1</accession>
<protein>
    <submittedName>
        <fullName evidence="1">Uncharacterized protein</fullName>
    </submittedName>
</protein>
<comment type="caution">
    <text evidence="1">The sequence shown here is derived from an EMBL/GenBank/DDBJ whole genome shotgun (WGS) entry which is preliminary data.</text>
</comment>
<proteinExistence type="predicted"/>
<reference evidence="1" key="1">
    <citation type="submission" date="2018-10" db="EMBL/GenBank/DDBJ databases">
        <title>Effector identification in a new, highly contiguous assembly of the strawberry crown rot pathogen Phytophthora cactorum.</title>
        <authorList>
            <person name="Armitage A.D."/>
            <person name="Nellist C.F."/>
            <person name="Bates H."/>
            <person name="Vickerstaff R.J."/>
            <person name="Harrison R.J."/>
        </authorList>
    </citation>
    <scope>NUCLEOTIDE SEQUENCE</scope>
    <source>
        <strain evidence="1">4040</strain>
    </source>
</reference>
<evidence type="ECO:0000313" key="2">
    <source>
        <dbReference type="Proteomes" id="UP000736787"/>
    </source>
</evidence>
<evidence type="ECO:0000313" key="1">
    <source>
        <dbReference type="EMBL" id="KAG2927565.1"/>
    </source>
</evidence>
<dbReference type="AlphaFoldDB" id="A0A8T1KAT1"/>
<sequence>MSKCRNLTVSQAHILRVIFANARPALDSSLEVRFQWC</sequence>
<dbReference type="EMBL" id="RCMK01000458">
    <property type="protein sequence ID" value="KAG2927565.1"/>
    <property type="molecule type" value="Genomic_DNA"/>
</dbReference>
<organism evidence="1 2">
    <name type="scientific">Phytophthora cactorum</name>
    <dbReference type="NCBI Taxonomy" id="29920"/>
    <lineage>
        <taxon>Eukaryota</taxon>
        <taxon>Sar</taxon>
        <taxon>Stramenopiles</taxon>
        <taxon>Oomycota</taxon>
        <taxon>Peronosporomycetes</taxon>
        <taxon>Peronosporales</taxon>
        <taxon>Peronosporaceae</taxon>
        <taxon>Phytophthora</taxon>
    </lineage>
</organism>
<name>A0A8T1KAT1_9STRA</name>
<dbReference type="Proteomes" id="UP000736787">
    <property type="component" value="Unassembled WGS sequence"/>
</dbReference>
<gene>
    <name evidence="1" type="ORF">PC117_g14549</name>
</gene>